<dbReference type="SUPFAM" id="SSF51735">
    <property type="entry name" value="NAD(P)-binding Rossmann-fold domains"/>
    <property type="match status" value="1"/>
</dbReference>
<proteinExistence type="predicted"/>
<dbReference type="Proteomes" id="UP000530530">
    <property type="component" value="Unassembled WGS sequence"/>
</dbReference>
<dbReference type="Pfam" id="PF00106">
    <property type="entry name" value="adh_short"/>
    <property type="match status" value="1"/>
</dbReference>
<evidence type="ECO:0000256" key="1">
    <source>
        <dbReference type="SAM" id="MobiDB-lite"/>
    </source>
</evidence>
<organism evidence="2 3">
    <name type="scientific">Streptomyces rapamycinicus</name>
    <dbReference type="NCBI Taxonomy" id="1226757"/>
    <lineage>
        <taxon>Bacteria</taxon>
        <taxon>Bacillati</taxon>
        <taxon>Actinomycetota</taxon>
        <taxon>Actinomycetes</taxon>
        <taxon>Kitasatosporales</taxon>
        <taxon>Streptomycetaceae</taxon>
        <taxon>Streptomyces</taxon>
        <taxon>Streptomyces violaceusniger group</taxon>
    </lineage>
</organism>
<comment type="caution">
    <text evidence="2">The sequence shown here is derived from an EMBL/GenBank/DDBJ whole genome shotgun (WGS) entry which is preliminary data.</text>
</comment>
<dbReference type="Gene3D" id="3.40.50.720">
    <property type="entry name" value="NAD(P)-binding Rossmann-like Domain"/>
    <property type="match status" value="1"/>
</dbReference>
<feature type="region of interest" description="Disordered" evidence="1">
    <location>
        <begin position="323"/>
        <end position="369"/>
    </location>
</feature>
<sequence>MVVRRKGARAKGSPILLRHSCAKTLKAFAPLTSAEKVPLIVVANLPFELTHGSEAPGPHASYPCSGIHRRSDIRGPECRYKGNEVAKLSTFAIVGAGTQLGRAIGRRSAAEGVDVALIARSRTTLQAVADELSDTGVRAEAFPADVTDRPALHAALTAAEERLGPIDILEYSPAPSPADLRRAPLVEATTVTVDSVLAQLDLYLLGGVAAVQHVLPGMLERGTGTILVSSGAGSGPVIAPHVANVQIATGGMRNWILNLHAALSGTGVYAAHVAIAAYIGQEGHDSQPQTIADAYWRLHTGRTEAELSTVVVPWTAGTVTGDRAVGVPADGRRSAVRRRRGSRPRGPGDRQTRPAQRRHGRGTGPALIGCDQRQRAQCVAAAVQDRGGDGRHCGGPGAQWVGHRHGADAVRAYGGQEPADAGRVVRAGQRFLPYAPGGVRQQGDADAGPDEGEASADPVLDRRRAPCGQPLDQNGLVAVAHGEEDVLAGDPVQVLHERQSGGAQSVTAGCQRGDLEQLQADDEVAVVEAFEGSHVRQLGRDPGRGALRKARPGRECVECQALAGLGEGTQNPEGSLQDRLAAQRPARARDLYRCSTHRNRRCASSATVRIIAL</sequence>
<dbReference type="InterPro" id="IPR036291">
    <property type="entry name" value="NAD(P)-bd_dom_sf"/>
</dbReference>
<protein>
    <submittedName>
        <fullName evidence="2">NADP-dependent 3-hydroxy acid dehydrogenase YdfG</fullName>
    </submittedName>
</protein>
<gene>
    <name evidence="2" type="ORF">BJY27_007909</name>
</gene>
<name>A0ABR6LZE0_9ACTN</name>
<dbReference type="EMBL" id="JACHNG010000001">
    <property type="protein sequence ID" value="MBB4786948.1"/>
    <property type="molecule type" value="Genomic_DNA"/>
</dbReference>
<evidence type="ECO:0000313" key="2">
    <source>
        <dbReference type="EMBL" id="MBB4786948.1"/>
    </source>
</evidence>
<dbReference type="PANTHER" id="PTHR43431:SF7">
    <property type="entry name" value="OXIDOREDUCTASE, SHORT CHAIN DEHYDROGENASE_REDUCTASE FAMILY (AFU_ORTHOLOGUE AFUA_5G14000)"/>
    <property type="match status" value="1"/>
</dbReference>
<evidence type="ECO:0000313" key="3">
    <source>
        <dbReference type="Proteomes" id="UP000530530"/>
    </source>
</evidence>
<dbReference type="PANTHER" id="PTHR43431">
    <property type="entry name" value="OXIDOREDUCTASE, SHORT CHAIN DEHYDROGENASE/REDUCTASE FAMILY (AFU_ORTHOLOGUE AFUA_5G14000)"/>
    <property type="match status" value="1"/>
</dbReference>
<feature type="region of interest" description="Disordered" evidence="1">
    <location>
        <begin position="434"/>
        <end position="457"/>
    </location>
</feature>
<keyword evidence="3" id="KW-1185">Reference proteome</keyword>
<accession>A0ABR6LZE0</accession>
<dbReference type="InterPro" id="IPR002347">
    <property type="entry name" value="SDR_fam"/>
</dbReference>
<reference evidence="2 3" key="1">
    <citation type="submission" date="2020-08" db="EMBL/GenBank/DDBJ databases">
        <title>Sequencing the genomes of 1000 actinobacteria strains.</title>
        <authorList>
            <person name="Klenk H.-P."/>
        </authorList>
    </citation>
    <scope>NUCLEOTIDE SEQUENCE [LARGE SCALE GENOMIC DNA]</scope>
    <source>
        <strain evidence="2 3">DSM 41530</strain>
    </source>
</reference>
<feature type="compositionally biased region" description="Basic residues" evidence="1">
    <location>
        <begin position="334"/>
        <end position="343"/>
    </location>
</feature>